<reference evidence="3 4" key="1">
    <citation type="submission" date="2015-09" db="EMBL/GenBank/DDBJ databases">
        <title>Host preference determinants of Valsa canker pathogens revealed by comparative genomics.</title>
        <authorList>
            <person name="Yin Z."/>
            <person name="Huang L."/>
        </authorList>
    </citation>
    <scope>NUCLEOTIDE SEQUENCE [LARGE SCALE GENOMIC DNA]</scope>
    <source>
        <strain evidence="3 4">SXYLt</strain>
    </source>
</reference>
<evidence type="ECO:0000313" key="3">
    <source>
        <dbReference type="EMBL" id="ROW13598.1"/>
    </source>
</evidence>
<dbReference type="PIRSF" id="PIRSF028177">
    <property type="entry name" value="Polyketide_synth_Omtfrase_TcmP"/>
    <property type="match status" value="1"/>
</dbReference>
<name>A0A423XC50_9PEZI</name>
<dbReference type="OrthoDB" id="203237at2759"/>
<sequence length="280" mass="32096">MAETTRKEPIRLTGAEEMLLPVVFVKALDAKYDQPVLGDPFSQSLLDRCDIDYSRSHFTRDHRYVKWVSSRAKQFDHWCQEFLDTYQDQPVTVLHIACGLDCRALRVKRAPNVRWIDVDLPLVVDLRKRLIPQPPGNYVLRTLDITKEGWLSDIPADRPTLVIAEGLSMYLEPSEGEQFLKDIAGHFRGGEIVFDTLGSLTTRFSSAVKLLKSSGSAFKWGIDDPREHIEHLDPKLRLKEQVLWGDILDSHPPVFGELGTSIASLFPRFKYNLQLLRFSY</sequence>
<dbReference type="SUPFAM" id="SSF53335">
    <property type="entry name" value="S-adenosyl-L-methionine-dependent methyltransferases"/>
    <property type="match status" value="1"/>
</dbReference>
<dbReference type="GO" id="GO:0032259">
    <property type="term" value="P:methylation"/>
    <property type="evidence" value="ECO:0007669"/>
    <property type="project" value="UniProtKB-KW"/>
</dbReference>
<dbReference type="Gene3D" id="3.40.50.150">
    <property type="entry name" value="Vaccinia Virus protein VP39"/>
    <property type="match status" value="1"/>
</dbReference>
<keyword evidence="2" id="KW-0808">Transferase</keyword>
<evidence type="ECO:0000256" key="1">
    <source>
        <dbReference type="ARBA" id="ARBA00022603"/>
    </source>
</evidence>
<dbReference type="PANTHER" id="PTHR43619:SF2">
    <property type="entry name" value="S-ADENOSYL-L-METHIONINE-DEPENDENT METHYLTRANSFERASES SUPERFAMILY PROTEIN"/>
    <property type="match status" value="1"/>
</dbReference>
<organism evidence="3 4">
    <name type="scientific">Cytospora leucostoma</name>
    <dbReference type="NCBI Taxonomy" id="1230097"/>
    <lineage>
        <taxon>Eukaryota</taxon>
        <taxon>Fungi</taxon>
        <taxon>Dikarya</taxon>
        <taxon>Ascomycota</taxon>
        <taxon>Pezizomycotina</taxon>
        <taxon>Sordariomycetes</taxon>
        <taxon>Sordariomycetidae</taxon>
        <taxon>Diaporthales</taxon>
        <taxon>Cytosporaceae</taxon>
        <taxon>Cytospora</taxon>
    </lineage>
</organism>
<dbReference type="EMBL" id="LKEB01000018">
    <property type="protein sequence ID" value="ROW13598.1"/>
    <property type="molecule type" value="Genomic_DNA"/>
</dbReference>
<evidence type="ECO:0000313" key="4">
    <source>
        <dbReference type="Proteomes" id="UP000285146"/>
    </source>
</evidence>
<dbReference type="Pfam" id="PF04072">
    <property type="entry name" value="LCM"/>
    <property type="match status" value="1"/>
</dbReference>
<dbReference type="InParanoid" id="A0A423XC50"/>
<dbReference type="STRING" id="1230097.A0A423XC50"/>
<comment type="caution">
    <text evidence="3">The sequence shown here is derived from an EMBL/GenBank/DDBJ whole genome shotgun (WGS) entry which is preliminary data.</text>
</comment>
<dbReference type="GO" id="GO:0008168">
    <property type="term" value="F:methyltransferase activity"/>
    <property type="evidence" value="ECO:0007669"/>
    <property type="project" value="UniProtKB-KW"/>
</dbReference>
<dbReference type="PANTHER" id="PTHR43619">
    <property type="entry name" value="S-ADENOSYL-L-METHIONINE-DEPENDENT METHYLTRANSFERASE YKTD-RELATED"/>
    <property type="match status" value="1"/>
</dbReference>
<dbReference type="Proteomes" id="UP000285146">
    <property type="component" value="Unassembled WGS sequence"/>
</dbReference>
<protein>
    <recommendedName>
        <fullName evidence="5">Polyketide synthase methyltransferase domain-containing protein</fullName>
    </recommendedName>
</protein>
<dbReference type="InterPro" id="IPR007213">
    <property type="entry name" value="Ppm1/Ppm2/Tcmp"/>
</dbReference>
<gene>
    <name evidence="3" type="ORF">VPNG_04625</name>
</gene>
<keyword evidence="4" id="KW-1185">Reference proteome</keyword>
<proteinExistence type="predicted"/>
<dbReference type="InterPro" id="IPR029063">
    <property type="entry name" value="SAM-dependent_MTases_sf"/>
</dbReference>
<dbReference type="AlphaFoldDB" id="A0A423XC50"/>
<evidence type="ECO:0008006" key="5">
    <source>
        <dbReference type="Google" id="ProtNLM"/>
    </source>
</evidence>
<keyword evidence="1" id="KW-0489">Methyltransferase</keyword>
<accession>A0A423XC50</accession>
<evidence type="ECO:0000256" key="2">
    <source>
        <dbReference type="ARBA" id="ARBA00022679"/>
    </source>
</evidence>
<dbReference type="InterPro" id="IPR016874">
    <property type="entry name" value="TcmP-like"/>
</dbReference>